<dbReference type="AlphaFoldDB" id="A0A9N9L4E8"/>
<keyword evidence="3" id="KW-1185">Reference proteome</keyword>
<organism evidence="2 3">
    <name type="scientific">Hymenoscyphus fraxineus</name>
    <dbReference type="NCBI Taxonomy" id="746836"/>
    <lineage>
        <taxon>Eukaryota</taxon>
        <taxon>Fungi</taxon>
        <taxon>Dikarya</taxon>
        <taxon>Ascomycota</taxon>
        <taxon>Pezizomycotina</taxon>
        <taxon>Leotiomycetes</taxon>
        <taxon>Helotiales</taxon>
        <taxon>Helotiaceae</taxon>
        <taxon>Hymenoscyphus</taxon>
    </lineage>
</organism>
<feature type="region of interest" description="Disordered" evidence="1">
    <location>
        <begin position="46"/>
        <end position="87"/>
    </location>
</feature>
<reference evidence="2" key="1">
    <citation type="submission" date="2021-07" db="EMBL/GenBank/DDBJ databases">
        <authorList>
            <person name="Durling M."/>
        </authorList>
    </citation>
    <scope>NUCLEOTIDE SEQUENCE</scope>
</reference>
<evidence type="ECO:0000313" key="3">
    <source>
        <dbReference type="Proteomes" id="UP000696280"/>
    </source>
</evidence>
<proteinExistence type="predicted"/>
<evidence type="ECO:0000313" key="2">
    <source>
        <dbReference type="EMBL" id="CAG8957948.1"/>
    </source>
</evidence>
<accession>A0A9N9L4E8</accession>
<comment type="caution">
    <text evidence="2">The sequence shown here is derived from an EMBL/GenBank/DDBJ whole genome shotgun (WGS) entry which is preliminary data.</text>
</comment>
<name>A0A9N9L4E8_9HELO</name>
<protein>
    <submittedName>
        <fullName evidence="2">Uncharacterized protein</fullName>
    </submittedName>
</protein>
<evidence type="ECO:0000256" key="1">
    <source>
        <dbReference type="SAM" id="MobiDB-lite"/>
    </source>
</evidence>
<sequence>MRDHSGAATPRAGSGQPQVGYEAEGIGDMMRCTGAVSGGETINHADAMSAKGGRGRERGPAAQQDNNRFSNSALRRSKAGGEISFERRGVRGRDHIYAAPNKMRQEITDLRGGGGGLDLYSQLLSGFHACSTDFWSSSLAKHMKSEDIKNRLTTRDHKLTPPELPVGSNISEVAISAHEMQEKCIYGNLGRTITENTRADKKTLPSTPKLVGQ</sequence>
<feature type="region of interest" description="Disordered" evidence="1">
    <location>
        <begin position="1"/>
        <end position="21"/>
    </location>
</feature>
<gene>
    <name evidence="2" type="ORF">HYFRA_00000290</name>
</gene>
<dbReference type="EMBL" id="CAJVRL010000081">
    <property type="protein sequence ID" value="CAG8957948.1"/>
    <property type="molecule type" value="Genomic_DNA"/>
</dbReference>
<dbReference type="Proteomes" id="UP000696280">
    <property type="component" value="Unassembled WGS sequence"/>
</dbReference>
<feature type="compositionally biased region" description="Polar residues" evidence="1">
    <location>
        <begin position="63"/>
        <end position="74"/>
    </location>
</feature>